<dbReference type="AlphaFoldDB" id="A0A5J4V837"/>
<reference evidence="1 2" key="1">
    <citation type="submission" date="2019-03" db="EMBL/GenBank/DDBJ databases">
        <title>Single cell metagenomics reveals metabolic interactions within the superorganism composed of flagellate Streblomastix strix and complex community of Bacteroidetes bacteria on its surface.</title>
        <authorList>
            <person name="Treitli S.C."/>
            <person name="Kolisko M."/>
            <person name="Husnik F."/>
            <person name="Keeling P."/>
            <person name="Hampl V."/>
        </authorList>
    </citation>
    <scope>NUCLEOTIDE SEQUENCE [LARGE SCALE GENOMIC DNA]</scope>
    <source>
        <strain evidence="1">ST1C</strain>
    </source>
</reference>
<gene>
    <name evidence="1" type="ORF">EZS28_025998</name>
</gene>
<comment type="caution">
    <text evidence="1">The sequence shown here is derived from an EMBL/GenBank/DDBJ whole genome shotgun (WGS) entry which is preliminary data.</text>
</comment>
<dbReference type="Proteomes" id="UP000324800">
    <property type="component" value="Unassembled WGS sequence"/>
</dbReference>
<sequence>MLQYEHKVHQDVIIFYGMPESLFRIKKLLISDVEPSDVAAERIDPNSRDFFDNKDLLTFAVLKFKLKKANNESYAQIQAQEIARILMATEAAMPPSRICYAFRREKLVQAIYNGHLNAQWMIQKGIYLQLN</sequence>
<protein>
    <submittedName>
        <fullName evidence="1">Uncharacterized protein</fullName>
    </submittedName>
</protein>
<dbReference type="EMBL" id="SNRW01009119">
    <property type="protein sequence ID" value="KAA6378475.1"/>
    <property type="molecule type" value="Genomic_DNA"/>
</dbReference>
<proteinExistence type="predicted"/>
<evidence type="ECO:0000313" key="2">
    <source>
        <dbReference type="Proteomes" id="UP000324800"/>
    </source>
</evidence>
<evidence type="ECO:0000313" key="1">
    <source>
        <dbReference type="EMBL" id="KAA6378475.1"/>
    </source>
</evidence>
<accession>A0A5J4V837</accession>
<organism evidence="1 2">
    <name type="scientific">Streblomastix strix</name>
    <dbReference type="NCBI Taxonomy" id="222440"/>
    <lineage>
        <taxon>Eukaryota</taxon>
        <taxon>Metamonada</taxon>
        <taxon>Preaxostyla</taxon>
        <taxon>Oxymonadida</taxon>
        <taxon>Streblomastigidae</taxon>
        <taxon>Streblomastix</taxon>
    </lineage>
</organism>
<name>A0A5J4V837_9EUKA</name>